<organism evidence="7">
    <name type="scientific">Bifidobacterium aquikefiricola</name>
    <dbReference type="NCBI Taxonomy" id="3059038"/>
    <lineage>
        <taxon>Bacteria</taxon>
        <taxon>Bacillati</taxon>
        <taxon>Actinomycetota</taxon>
        <taxon>Actinomycetes</taxon>
        <taxon>Bifidobacteriales</taxon>
        <taxon>Bifidobacteriaceae</taxon>
        <taxon>Bifidobacterium</taxon>
    </lineage>
</organism>
<evidence type="ECO:0000256" key="4">
    <source>
        <dbReference type="ARBA" id="ARBA00022801"/>
    </source>
</evidence>
<accession>A0AB39U6L0</accession>
<dbReference type="InterPro" id="IPR017853">
    <property type="entry name" value="GH"/>
</dbReference>
<dbReference type="PANTHER" id="PTHR22600">
    <property type="entry name" value="BETA-HEXOSAMINIDASE"/>
    <property type="match status" value="1"/>
</dbReference>
<keyword evidence="4" id="KW-0378">Hydrolase</keyword>
<dbReference type="InterPro" id="IPR015883">
    <property type="entry name" value="Glyco_hydro_20_cat"/>
</dbReference>
<feature type="domain" description="Glycoside hydrolase family 20 catalytic" evidence="6">
    <location>
        <begin position="121"/>
        <end position="466"/>
    </location>
</feature>
<dbReference type="Pfam" id="PF00728">
    <property type="entry name" value="Glyco_hydro_20"/>
    <property type="match status" value="1"/>
</dbReference>
<sequence>MNAHVNVIYGAGGFGTEGVGNFKRLCEGRGAQFESLLPFDSLTLQCSPASEHITERHEASRYIDVNGIEPHDDAASESFTTSMNPDSHQPIIQAHSEVGIFRALCALTMGESSRRHTTPHYLWRSLCLDVARYQASIQEIERVIDLLALHGMSVLHLHLTDHQSWRIPVDGFDKLLQSPGCFTWEQLDSLRRYAKQRYLTLVPEIDMPGHCASLLQRYPELSGKPSFIHPLVSYIDAHAEESQRFLQSCAASLARVASGDYVHIGGDEVLGMPDSDYDMAMTMFQDAVHDLGLKTIAWQEGCRGKVTADAYQFWMDRDDIPSEDSLVEAWPKQFSAVAKQAAAMYALCYDDPQRLQSKGSPVIDSQQSTMYFDRKYQEPSLVPEQNERMKTLGFPGYAPKPSQDCLNWTPLSCNQSHDHPTDTAASSVLTRGVEAALWTETIRSTADLDMLLLPRLALIADCAWNGTPEKIAGNPCIEQFDTYAHVWNLCGFHDFYRSSSLFSDAA</sequence>
<dbReference type="KEGG" id="baqk:QN215_00835"/>
<feature type="active site" description="Proton donor" evidence="5">
    <location>
        <position position="268"/>
    </location>
</feature>
<gene>
    <name evidence="7" type="ORF">QN215_00835</name>
</gene>
<evidence type="ECO:0000256" key="1">
    <source>
        <dbReference type="ARBA" id="ARBA00001231"/>
    </source>
</evidence>
<reference evidence="7" key="1">
    <citation type="submission" date="2023-07" db="EMBL/GenBank/DDBJ databases">
        <title>Bifidobacterium aquikefiriaerophilum sp. nov. and Bifidobacterium eccum sp. nov., isolated from water kefir.</title>
        <authorList>
            <person name="Breselge S."/>
            <person name="Bellassi P."/>
            <person name="Barcenilla C."/>
            <person name="Alvarez-Ordonez A."/>
            <person name="Morelli L."/>
            <person name="Cotter P.D."/>
        </authorList>
    </citation>
    <scope>NUCLEOTIDE SEQUENCE</scope>
    <source>
        <strain evidence="7">WK041_4_12</strain>
    </source>
</reference>
<dbReference type="Gene3D" id="3.20.20.80">
    <property type="entry name" value="Glycosidases"/>
    <property type="match status" value="1"/>
</dbReference>
<name>A0AB39U6L0_9BIFI</name>
<dbReference type="InterPro" id="IPR025705">
    <property type="entry name" value="Beta_hexosaminidase_sua/sub"/>
</dbReference>
<evidence type="ECO:0000256" key="2">
    <source>
        <dbReference type="ARBA" id="ARBA00006285"/>
    </source>
</evidence>
<dbReference type="SUPFAM" id="SSF51445">
    <property type="entry name" value="(Trans)glycosidases"/>
    <property type="match status" value="1"/>
</dbReference>
<evidence type="ECO:0000259" key="6">
    <source>
        <dbReference type="Pfam" id="PF00728"/>
    </source>
</evidence>
<protein>
    <recommendedName>
        <fullName evidence="3">beta-N-acetylhexosaminidase</fullName>
        <ecNumber evidence="3">3.2.1.52</ecNumber>
    </recommendedName>
</protein>
<comment type="catalytic activity">
    <reaction evidence="1">
        <text>Hydrolysis of terminal non-reducing N-acetyl-D-hexosamine residues in N-acetyl-beta-D-hexosaminides.</text>
        <dbReference type="EC" id="3.2.1.52"/>
    </reaction>
</comment>
<dbReference type="PANTHER" id="PTHR22600:SF57">
    <property type="entry name" value="BETA-N-ACETYLHEXOSAMINIDASE"/>
    <property type="match status" value="1"/>
</dbReference>
<dbReference type="GO" id="GO:0004563">
    <property type="term" value="F:beta-N-acetylhexosaminidase activity"/>
    <property type="evidence" value="ECO:0007669"/>
    <property type="project" value="UniProtKB-EC"/>
</dbReference>
<dbReference type="PRINTS" id="PR00738">
    <property type="entry name" value="GLHYDRLASE20"/>
</dbReference>
<evidence type="ECO:0000256" key="5">
    <source>
        <dbReference type="PIRSR" id="PIRSR625705-1"/>
    </source>
</evidence>
<dbReference type="GO" id="GO:0016020">
    <property type="term" value="C:membrane"/>
    <property type="evidence" value="ECO:0007669"/>
    <property type="project" value="TreeGrafter"/>
</dbReference>
<dbReference type="AlphaFoldDB" id="A0AB39U6L0"/>
<proteinExistence type="inferred from homology"/>
<comment type="similarity">
    <text evidence="2">Belongs to the glycosyl hydrolase 20 family.</text>
</comment>
<dbReference type="RefSeq" id="WP_369344265.1">
    <property type="nucleotide sequence ID" value="NZ_CP129674.1"/>
</dbReference>
<evidence type="ECO:0000313" key="7">
    <source>
        <dbReference type="EMBL" id="XDS44721.1"/>
    </source>
</evidence>
<dbReference type="EC" id="3.2.1.52" evidence="3"/>
<evidence type="ECO:0000256" key="3">
    <source>
        <dbReference type="ARBA" id="ARBA00012663"/>
    </source>
</evidence>
<dbReference type="EMBL" id="CP129674">
    <property type="protein sequence ID" value="XDS44721.1"/>
    <property type="molecule type" value="Genomic_DNA"/>
</dbReference>
<dbReference type="GO" id="GO:0005975">
    <property type="term" value="P:carbohydrate metabolic process"/>
    <property type="evidence" value="ECO:0007669"/>
    <property type="project" value="InterPro"/>
</dbReference>
<dbReference type="GO" id="GO:0030203">
    <property type="term" value="P:glycosaminoglycan metabolic process"/>
    <property type="evidence" value="ECO:0007669"/>
    <property type="project" value="TreeGrafter"/>
</dbReference>